<keyword evidence="7 8" id="KW-0472">Membrane</keyword>
<dbReference type="GO" id="GO:0016491">
    <property type="term" value="F:oxidoreductase activity"/>
    <property type="evidence" value="ECO:0007669"/>
    <property type="project" value="UniProtKB-KW"/>
</dbReference>
<protein>
    <recommendedName>
        <fullName evidence="9">MARVEL domain-containing protein</fullName>
    </recommendedName>
</protein>
<name>A0A8H4RHQ2_9HELO</name>
<dbReference type="Gene3D" id="3.40.50.720">
    <property type="entry name" value="NAD(P)-binding Rossmann-like Domain"/>
    <property type="match status" value="1"/>
</dbReference>
<keyword evidence="5 8" id="KW-1133">Transmembrane helix</keyword>
<dbReference type="InterPro" id="IPR008253">
    <property type="entry name" value="Marvel"/>
</dbReference>
<dbReference type="SUPFAM" id="SSF51735">
    <property type="entry name" value="NAD(P)-binding Rossmann-fold domains"/>
    <property type="match status" value="1"/>
</dbReference>
<evidence type="ECO:0000313" key="10">
    <source>
        <dbReference type="EMBL" id="KAF4630272.1"/>
    </source>
</evidence>
<gene>
    <name evidence="10" type="ORF">G7Y89_g7863</name>
</gene>
<feature type="domain" description="MARVEL" evidence="9">
    <location>
        <begin position="12"/>
        <end position="88"/>
    </location>
</feature>
<dbReference type="AlphaFoldDB" id="A0A8H4RHQ2"/>
<evidence type="ECO:0000256" key="6">
    <source>
        <dbReference type="ARBA" id="ARBA00023002"/>
    </source>
</evidence>
<keyword evidence="11" id="KW-1185">Reference proteome</keyword>
<evidence type="ECO:0000256" key="8">
    <source>
        <dbReference type="SAM" id="Phobius"/>
    </source>
</evidence>
<evidence type="ECO:0000256" key="2">
    <source>
        <dbReference type="ARBA" id="ARBA00006484"/>
    </source>
</evidence>
<keyword evidence="3 8" id="KW-0812">Transmembrane</keyword>
<evidence type="ECO:0000256" key="3">
    <source>
        <dbReference type="ARBA" id="ARBA00022692"/>
    </source>
</evidence>
<dbReference type="Proteomes" id="UP000566819">
    <property type="component" value="Unassembled WGS sequence"/>
</dbReference>
<dbReference type="InterPro" id="IPR002347">
    <property type="entry name" value="SDR_fam"/>
</dbReference>
<evidence type="ECO:0000256" key="5">
    <source>
        <dbReference type="ARBA" id="ARBA00022989"/>
    </source>
</evidence>
<keyword evidence="6" id="KW-0560">Oxidoreductase</keyword>
<comment type="caution">
    <text evidence="10">The sequence shown here is derived from an EMBL/GenBank/DDBJ whole genome shotgun (WGS) entry which is preliminary data.</text>
</comment>
<evidence type="ECO:0000313" key="11">
    <source>
        <dbReference type="Proteomes" id="UP000566819"/>
    </source>
</evidence>
<comment type="similarity">
    <text evidence="2">Belongs to the short-chain dehydrogenases/reductases (SDR) family.</text>
</comment>
<dbReference type="PANTHER" id="PTHR24320:SF236">
    <property type="entry name" value="SHORT-CHAIN DEHYDROGENASE-RELATED"/>
    <property type="match status" value="1"/>
</dbReference>
<dbReference type="Pfam" id="PF00106">
    <property type="entry name" value="adh_short"/>
    <property type="match status" value="1"/>
</dbReference>
<organism evidence="10 11">
    <name type="scientific">Cudoniella acicularis</name>
    <dbReference type="NCBI Taxonomy" id="354080"/>
    <lineage>
        <taxon>Eukaryota</taxon>
        <taxon>Fungi</taxon>
        <taxon>Dikarya</taxon>
        <taxon>Ascomycota</taxon>
        <taxon>Pezizomycotina</taxon>
        <taxon>Leotiomycetes</taxon>
        <taxon>Helotiales</taxon>
        <taxon>Tricladiaceae</taxon>
        <taxon>Cudoniella</taxon>
    </lineage>
</organism>
<dbReference type="Pfam" id="PF01284">
    <property type="entry name" value="MARVEL"/>
    <property type="match status" value="1"/>
</dbReference>
<evidence type="ECO:0000256" key="7">
    <source>
        <dbReference type="ARBA" id="ARBA00023136"/>
    </source>
</evidence>
<evidence type="ECO:0000259" key="9">
    <source>
        <dbReference type="Pfam" id="PF01284"/>
    </source>
</evidence>
<reference evidence="10 11" key="1">
    <citation type="submission" date="2020-03" db="EMBL/GenBank/DDBJ databases">
        <title>Draft Genome Sequence of Cudoniella acicularis.</title>
        <authorList>
            <person name="Buettner E."/>
            <person name="Kellner H."/>
        </authorList>
    </citation>
    <scope>NUCLEOTIDE SEQUENCE [LARGE SCALE GENOMIC DNA]</scope>
    <source>
        <strain evidence="10 11">DSM 108380</strain>
    </source>
</reference>
<evidence type="ECO:0000256" key="1">
    <source>
        <dbReference type="ARBA" id="ARBA00004141"/>
    </source>
</evidence>
<dbReference type="InterPro" id="IPR036291">
    <property type="entry name" value="NAD(P)-bd_dom_sf"/>
</dbReference>
<proteinExistence type="inferred from homology"/>
<comment type="subcellular location">
    <subcellularLocation>
        <location evidence="1">Membrane</location>
        <topology evidence="1">Multi-pass membrane protein</topology>
    </subcellularLocation>
</comment>
<dbReference type="GO" id="GO:0016020">
    <property type="term" value="C:membrane"/>
    <property type="evidence" value="ECO:0007669"/>
    <property type="project" value="UniProtKB-SubCell"/>
</dbReference>
<dbReference type="PANTHER" id="PTHR24320">
    <property type="entry name" value="RETINOL DEHYDROGENASE"/>
    <property type="match status" value="1"/>
</dbReference>
<dbReference type="OrthoDB" id="191139at2759"/>
<dbReference type="EMBL" id="JAAMPI010000568">
    <property type="protein sequence ID" value="KAF4630272.1"/>
    <property type="molecule type" value="Genomic_DNA"/>
</dbReference>
<feature type="transmembrane region" description="Helical" evidence="8">
    <location>
        <begin position="12"/>
        <end position="33"/>
    </location>
</feature>
<sequence>MAFDLGSPFIFPLRIAQVIFAIIVLGIMAYVVNWFNTYAFFLFASSSPSQANFLLFTSIWTLLVLVYLIIAPVRFQSFAHKYAILGVESGLDVCGASEAGVAFSAFEWLLFLISTAMAAMHCWNTKDSSNTTHGPAIEVQHQPGGTISSPQVFIATRSTSGIGRELSKILYAHHAKVYLATCSPEKASATIETLKKAHPESKGGLVFLKLDLDDLTTIKASAQEFLSKEARLGVICNNAGVMLPPPHSKTKQGYELQLGTNTIGPFLLTKLLTPFLVKTAKISTPGAVRAVWVLSSAARTFAPVGSVDMGNLDFKK</sequence>
<evidence type="ECO:0000256" key="4">
    <source>
        <dbReference type="ARBA" id="ARBA00022857"/>
    </source>
</evidence>
<keyword evidence="4" id="KW-0521">NADP</keyword>
<feature type="transmembrane region" description="Helical" evidence="8">
    <location>
        <begin position="53"/>
        <end position="73"/>
    </location>
</feature>
<accession>A0A8H4RHQ2</accession>